<dbReference type="PANTHER" id="PTHR43619:SF2">
    <property type="entry name" value="S-ADENOSYL-L-METHIONINE-DEPENDENT METHYLTRANSFERASES SUPERFAMILY PROTEIN"/>
    <property type="match status" value="1"/>
</dbReference>
<dbReference type="Proteomes" id="UP000295560">
    <property type="component" value="Unassembled WGS sequence"/>
</dbReference>
<gene>
    <name evidence="7" type="ORF">EV378_1764</name>
</gene>
<comment type="function">
    <text evidence="1 6">Exhibits S-adenosyl-L-methionine-dependent methyltransferase activity.</text>
</comment>
<dbReference type="SUPFAM" id="SSF53335">
    <property type="entry name" value="S-adenosyl-L-methionine-dependent methyltransferases"/>
    <property type="match status" value="1"/>
</dbReference>
<dbReference type="AlphaFoldDB" id="A0A4R1HTE3"/>
<dbReference type="Pfam" id="PF04072">
    <property type="entry name" value="LCM"/>
    <property type="match status" value="1"/>
</dbReference>
<proteinExistence type="inferred from homology"/>
<dbReference type="EC" id="2.1.1.-" evidence="6"/>
<dbReference type="EMBL" id="SMFZ01000001">
    <property type="protein sequence ID" value="TCK25937.1"/>
    <property type="molecule type" value="Genomic_DNA"/>
</dbReference>
<evidence type="ECO:0000256" key="6">
    <source>
        <dbReference type="RuleBase" id="RU362030"/>
    </source>
</evidence>
<dbReference type="GO" id="GO:0032259">
    <property type="term" value="P:methylation"/>
    <property type="evidence" value="ECO:0007669"/>
    <property type="project" value="UniProtKB-KW"/>
</dbReference>
<dbReference type="InterPro" id="IPR007213">
    <property type="entry name" value="Ppm1/Ppm2/Tcmp"/>
</dbReference>
<comment type="similarity">
    <text evidence="2 6">Belongs to the UPF0677 family.</text>
</comment>
<evidence type="ECO:0000256" key="2">
    <source>
        <dbReference type="ARBA" id="ARBA00008138"/>
    </source>
</evidence>
<protein>
    <recommendedName>
        <fullName evidence="6">S-adenosyl-L-methionine-dependent methyltransferase</fullName>
        <ecNumber evidence="6">2.1.1.-</ecNumber>
    </recommendedName>
</protein>
<name>A0A4R1HTE3_PSEEN</name>
<comment type="caution">
    <text evidence="7">The sequence shown here is derived from an EMBL/GenBank/DDBJ whole genome shotgun (WGS) entry which is preliminary data.</text>
</comment>
<keyword evidence="3 6" id="KW-0489">Methyltransferase</keyword>
<dbReference type="PANTHER" id="PTHR43619">
    <property type="entry name" value="S-ADENOSYL-L-METHIONINE-DEPENDENT METHYLTRANSFERASE YKTD-RELATED"/>
    <property type="match status" value="1"/>
</dbReference>
<evidence type="ECO:0000256" key="4">
    <source>
        <dbReference type="ARBA" id="ARBA00022679"/>
    </source>
</evidence>
<sequence length="294" mass="31990">MTETTLPDGVGWTSLLTAYARAQEQDRPDATFPDPWASLLVRAALAAPDDRLPRLGPARDDGGSVLWDMFVAYFGAGRTPFFDDQVRAGLDAGAEQVVVLASGMDGRVVRLDVPDGVRVFEVDTQPVHAFKDSVLAAADADVDRRVPVVADLREDWRAALVEAGFRPGRPTVWTVEGLLMYLPPDAADRLLRDAVEISGPGSRFAVEYFRRIPEPDSIPLADEGERHAIRTILGLFEAGPEGDPASFLGRAGIRAETVTEVPDELRRHGRPVPEVIDVDHTPDPIRIWLAAGVS</sequence>
<dbReference type="InterPro" id="IPR029063">
    <property type="entry name" value="SAM-dependent_MTases_sf"/>
</dbReference>
<organism evidence="7 8">
    <name type="scientific">Pseudonocardia endophytica</name>
    <dbReference type="NCBI Taxonomy" id="401976"/>
    <lineage>
        <taxon>Bacteria</taxon>
        <taxon>Bacillati</taxon>
        <taxon>Actinomycetota</taxon>
        <taxon>Actinomycetes</taxon>
        <taxon>Pseudonocardiales</taxon>
        <taxon>Pseudonocardiaceae</taxon>
        <taxon>Pseudonocardia</taxon>
    </lineage>
</organism>
<dbReference type="Gene3D" id="3.40.50.150">
    <property type="entry name" value="Vaccinia Virus protein VP39"/>
    <property type="match status" value="1"/>
</dbReference>
<evidence type="ECO:0000313" key="8">
    <source>
        <dbReference type="Proteomes" id="UP000295560"/>
    </source>
</evidence>
<evidence type="ECO:0000256" key="5">
    <source>
        <dbReference type="ARBA" id="ARBA00022691"/>
    </source>
</evidence>
<keyword evidence="8" id="KW-1185">Reference proteome</keyword>
<reference evidence="7 8" key="1">
    <citation type="submission" date="2019-03" db="EMBL/GenBank/DDBJ databases">
        <title>Sequencing the genomes of 1000 actinobacteria strains.</title>
        <authorList>
            <person name="Klenk H.-P."/>
        </authorList>
    </citation>
    <scope>NUCLEOTIDE SEQUENCE [LARGE SCALE GENOMIC DNA]</scope>
    <source>
        <strain evidence="7 8">DSM 44969</strain>
    </source>
</reference>
<dbReference type="InterPro" id="IPR011610">
    <property type="entry name" value="SAM_mthyl_Trfase_ML2640-like"/>
</dbReference>
<evidence type="ECO:0000313" key="7">
    <source>
        <dbReference type="EMBL" id="TCK25937.1"/>
    </source>
</evidence>
<keyword evidence="4 7" id="KW-0808">Transferase</keyword>
<dbReference type="RefSeq" id="WP_165922200.1">
    <property type="nucleotide sequence ID" value="NZ_SMFZ01000001.1"/>
</dbReference>
<dbReference type="NCBIfam" id="TIGR00027">
    <property type="entry name" value="mthyl_TIGR00027"/>
    <property type="match status" value="1"/>
</dbReference>
<evidence type="ECO:0000256" key="3">
    <source>
        <dbReference type="ARBA" id="ARBA00022603"/>
    </source>
</evidence>
<accession>A0A4R1HTE3</accession>
<keyword evidence="5 6" id="KW-0949">S-adenosyl-L-methionine</keyword>
<dbReference type="GO" id="GO:0008168">
    <property type="term" value="F:methyltransferase activity"/>
    <property type="evidence" value="ECO:0007669"/>
    <property type="project" value="UniProtKB-UniRule"/>
</dbReference>
<evidence type="ECO:0000256" key="1">
    <source>
        <dbReference type="ARBA" id="ARBA00003907"/>
    </source>
</evidence>